<feature type="transmembrane region" description="Helical" evidence="8">
    <location>
        <begin position="193"/>
        <end position="221"/>
    </location>
</feature>
<sequence length="343" mass="38655">MRVRALVIRILRQIIRDKRTIALLLFAPILVLTMLHLVFNGEEYIPKIGLVNVPPAMNSQLDFENATIKAYKTLDAAEEDLLNREIDSYIHFINNQPSVVLEGSDPTINGVTMKQIEKALKKLQPTDNDIASLEVEFVHGSAHMGQFDYFGPVLLGFFVFFFVFLIAGVSFLRERTTGTLGRLMASPLKKWEIVAGYIIGFGIFTMIQSAIIAAYAIYVLGMLMEGAFIHLLLIILVLALTALSLGILLSSFANNELQMIQFIPIIVVPQIFFSGLFNLETISSWLKWIAPFTPLYYAAEALRDVMVRGYSINEIYLELLALCGFSVMFMLLNIVALRKYRKI</sequence>
<feature type="transmembrane region" description="Helical" evidence="8">
    <location>
        <begin position="21"/>
        <end position="39"/>
    </location>
</feature>
<evidence type="ECO:0000259" key="9">
    <source>
        <dbReference type="PROSITE" id="PS51012"/>
    </source>
</evidence>
<protein>
    <submittedName>
        <fullName evidence="10">ABC transporter permease</fullName>
    </submittedName>
</protein>
<dbReference type="InterPro" id="IPR051449">
    <property type="entry name" value="ABC-2_transporter_component"/>
</dbReference>
<feature type="domain" description="ABC transmembrane type-2" evidence="9">
    <location>
        <begin position="97"/>
        <end position="340"/>
    </location>
</feature>
<gene>
    <name evidence="10" type="ORF">BC6307_02140</name>
</gene>
<dbReference type="PANTHER" id="PTHR30294:SF38">
    <property type="entry name" value="TRANSPORT PERMEASE PROTEIN"/>
    <property type="match status" value="1"/>
</dbReference>
<dbReference type="InterPro" id="IPR047817">
    <property type="entry name" value="ABC2_TM_bact-type"/>
</dbReference>
<comment type="similarity">
    <text evidence="2">Belongs to the ABC-2 integral membrane protein family.</text>
</comment>
<dbReference type="GO" id="GO:0005886">
    <property type="term" value="C:plasma membrane"/>
    <property type="evidence" value="ECO:0007669"/>
    <property type="project" value="UniProtKB-SubCell"/>
</dbReference>
<dbReference type="PANTHER" id="PTHR30294">
    <property type="entry name" value="MEMBRANE COMPONENT OF ABC TRANSPORTER YHHJ-RELATED"/>
    <property type="match status" value="1"/>
</dbReference>
<dbReference type="KEGG" id="bcoh:BC6307_02140"/>
<feature type="transmembrane region" description="Helical" evidence="8">
    <location>
        <begin position="227"/>
        <end position="250"/>
    </location>
</feature>
<dbReference type="GO" id="GO:0140359">
    <property type="term" value="F:ABC-type transporter activity"/>
    <property type="evidence" value="ECO:0007669"/>
    <property type="project" value="InterPro"/>
</dbReference>
<keyword evidence="6 8" id="KW-1133">Transmembrane helix</keyword>
<evidence type="ECO:0000256" key="8">
    <source>
        <dbReference type="SAM" id="Phobius"/>
    </source>
</evidence>
<keyword evidence="4" id="KW-1003">Cell membrane</keyword>
<keyword evidence="3" id="KW-0813">Transport</keyword>
<evidence type="ECO:0000256" key="5">
    <source>
        <dbReference type="ARBA" id="ARBA00022692"/>
    </source>
</evidence>
<dbReference type="EMBL" id="CP018866">
    <property type="protein sequence ID" value="AST90163.1"/>
    <property type="molecule type" value="Genomic_DNA"/>
</dbReference>
<keyword evidence="11" id="KW-1185">Reference proteome</keyword>
<dbReference type="STRING" id="1314751.GCA_001591425_01847"/>
<evidence type="ECO:0000313" key="11">
    <source>
        <dbReference type="Proteomes" id="UP000215224"/>
    </source>
</evidence>
<reference evidence="10 11" key="1">
    <citation type="submission" date="2016-12" db="EMBL/GenBank/DDBJ databases">
        <title>The whole genome sequencing and assembly of Bacillus cohnii DSM 6307T strain.</title>
        <authorList>
            <person name="Lee Y.-J."/>
            <person name="Yi H."/>
            <person name="Bahn Y.-S."/>
            <person name="Kim J.F."/>
            <person name="Lee D.-W."/>
        </authorList>
    </citation>
    <scope>NUCLEOTIDE SEQUENCE [LARGE SCALE GENOMIC DNA]</scope>
    <source>
        <strain evidence="10 11">DSM 6307</strain>
    </source>
</reference>
<organism evidence="10 11">
    <name type="scientific">Sutcliffiella cohnii</name>
    <dbReference type="NCBI Taxonomy" id="33932"/>
    <lineage>
        <taxon>Bacteria</taxon>
        <taxon>Bacillati</taxon>
        <taxon>Bacillota</taxon>
        <taxon>Bacilli</taxon>
        <taxon>Bacillales</taxon>
        <taxon>Bacillaceae</taxon>
        <taxon>Sutcliffiella</taxon>
    </lineage>
</organism>
<evidence type="ECO:0000256" key="2">
    <source>
        <dbReference type="ARBA" id="ARBA00007783"/>
    </source>
</evidence>
<dbReference type="PROSITE" id="PS51012">
    <property type="entry name" value="ABC_TM2"/>
    <property type="match status" value="1"/>
</dbReference>
<keyword evidence="7 8" id="KW-0472">Membrane</keyword>
<evidence type="ECO:0000256" key="4">
    <source>
        <dbReference type="ARBA" id="ARBA00022475"/>
    </source>
</evidence>
<dbReference type="Pfam" id="PF12698">
    <property type="entry name" value="ABC2_membrane_3"/>
    <property type="match status" value="1"/>
</dbReference>
<feature type="transmembrane region" description="Helical" evidence="8">
    <location>
        <begin position="149"/>
        <end position="172"/>
    </location>
</feature>
<name>A0A223KLF0_9BACI</name>
<evidence type="ECO:0000256" key="7">
    <source>
        <dbReference type="ARBA" id="ARBA00023136"/>
    </source>
</evidence>
<comment type="subcellular location">
    <subcellularLocation>
        <location evidence="1">Cell membrane</location>
        <topology evidence="1">Multi-pass membrane protein</topology>
    </subcellularLocation>
</comment>
<evidence type="ECO:0000256" key="3">
    <source>
        <dbReference type="ARBA" id="ARBA00022448"/>
    </source>
</evidence>
<keyword evidence="5 8" id="KW-0812">Transmembrane</keyword>
<accession>A0A223KLF0</accession>
<evidence type="ECO:0000256" key="6">
    <source>
        <dbReference type="ARBA" id="ARBA00022989"/>
    </source>
</evidence>
<feature type="transmembrane region" description="Helical" evidence="8">
    <location>
        <begin position="315"/>
        <end position="337"/>
    </location>
</feature>
<dbReference type="InterPro" id="IPR013525">
    <property type="entry name" value="ABC2_TM"/>
</dbReference>
<proteinExistence type="inferred from homology"/>
<evidence type="ECO:0000256" key="1">
    <source>
        <dbReference type="ARBA" id="ARBA00004651"/>
    </source>
</evidence>
<dbReference type="RefSeq" id="WP_066415034.1">
    <property type="nucleotide sequence ID" value="NZ_CP018866.1"/>
</dbReference>
<feature type="transmembrane region" description="Helical" evidence="8">
    <location>
        <begin position="262"/>
        <end position="279"/>
    </location>
</feature>
<dbReference type="AlphaFoldDB" id="A0A223KLF0"/>
<evidence type="ECO:0000313" key="10">
    <source>
        <dbReference type="EMBL" id="AST90163.1"/>
    </source>
</evidence>
<dbReference type="Proteomes" id="UP000215224">
    <property type="component" value="Chromosome"/>
</dbReference>